<dbReference type="Gene3D" id="2.60.120.620">
    <property type="entry name" value="q2cbj1_9rhob like domain"/>
    <property type="match status" value="1"/>
</dbReference>
<dbReference type="EMBL" id="CP050139">
    <property type="protein sequence ID" value="QIP36204.1"/>
    <property type="molecule type" value="Genomic_DNA"/>
</dbReference>
<dbReference type="RefSeq" id="WP_007397776.1">
    <property type="nucleotide sequence ID" value="NZ_CALMTF010000088.1"/>
</dbReference>
<dbReference type="Proteomes" id="UP000502533">
    <property type="component" value="Chromosome"/>
</dbReference>
<accession>A0A181CDC9</accession>
<sequence>MADLPLLRELGRPDSPLLDRLARDYATARPFPYLVMDDLFPAALLEGALREFDLSALNDVNVFRNQMQTRRSTSMTTVLPSAVQQFFDIVHAAPFLRLLTRLTGITGLVPDPYLYGGGMHEVGGQGHFQVHLDFGHHPVTHLENRLALITYLNSGWRGEDGGALELWHDRPRRRGVEICPSFACTVLMEQSVRAWHGHPTAVRPGRVRRSLIAYFYTAPRPQARDRRGDTLYLATYSQSASQRLEVYLRGLLPPLVMDVARACRRRRIRHARRGDGGGSV</sequence>
<organism evidence="1 2">
    <name type="scientific">Komagataeibacter rhaeticus</name>
    <dbReference type="NCBI Taxonomy" id="215221"/>
    <lineage>
        <taxon>Bacteria</taxon>
        <taxon>Pseudomonadati</taxon>
        <taxon>Pseudomonadota</taxon>
        <taxon>Alphaproteobacteria</taxon>
        <taxon>Acetobacterales</taxon>
        <taxon>Acetobacteraceae</taxon>
        <taxon>Komagataeibacter</taxon>
    </lineage>
</organism>
<gene>
    <name evidence="1" type="ORF">GWK63_12580</name>
</gene>
<dbReference type="InterPro" id="IPR044862">
    <property type="entry name" value="Pro_4_hyd_alph_FE2OG_OXY"/>
</dbReference>
<reference evidence="1 2" key="1">
    <citation type="submission" date="2020-03" db="EMBL/GenBank/DDBJ databases">
        <title>Isolation of cellulose-producing strains, genome characterization and application of the synthesized cellulose films as an economical and sustainable material for piezoelectric sensor construction.</title>
        <authorList>
            <person name="Mangayil R.K."/>
        </authorList>
    </citation>
    <scope>NUCLEOTIDE SEQUENCE [LARGE SCALE GENOMIC DNA]</scope>
    <source>
        <strain evidence="1 2">ENS 9a1a</strain>
    </source>
</reference>
<protein>
    <submittedName>
        <fullName evidence="1">2OG-Fe(II) oxygenase</fullName>
    </submittedName>
</protein>
<evidence type="ECO:0000313" key="2">
    <source>
        <dbReference type="Proteomes" id="UP000502533"/>
    </source>
</evidence>
<name>A0A181CDC9_9PROT</name>
<dbReference type="KEGG" id="kre:GWK63_12580"/>
<proteinExistence type="predicted"/>
<dbReference type="Pfam" id="PF13640">
    <property type="entry name" value="2OG-FeII_Oxy_3"/>
    <property type="match status" value="1"/>
</dbReference>
<dbReference type="AlphaFoldDB" id="A0A181CDC9"/>
<evidence type="ECO:0000313" key="1">
    <source>
        <dbReference type="EMBL" id="QIP36204.1"/>
    </source>
</evidence>
<dbReference type="GeneID" id="85022998"/>
<keyword evidence="2" id="KW-1185">Reference proteome</keyword>